<dbReference type="InterPro" id="IPR001387">
    <property type="entry name" value="Cro/C1-type_HTH"/>
</dbReference>
<organism evidence="2 3">
    <name type="scientific">Clostridium tertium</name>
    <dbReference type="NCBI Taxonomy" id="1559"/>
    <lineage>
        <taxon>Bacteria</taxon>
        <taxon>Bacillati</taxon>
        <taxon>Bacillota</taxon>
        <taxon>Clostridia</taxon>
        <taxon>Eubacteriales</taxon>
        <taxon>Clostridiaceae</taxon>
        <taxon>Clostridium</taxon>
    </lineage>
</organism>
<comment type="caution">
    <text evidence="2">The sequence shown here is derived from an EMBL/GenBank/DDBJ whole genome shotgun (WGS) entry which is preliminary data.</text>
</comment>
<dbReference type="SMART" id="SM00530">
    <property type="entry name" value="HTH_XRE"/>
    <property type="match status" value="1"/>
</dbReference>
<accession>A0A9X3XNQ7</accession>
<dbReference type="Pfam" id="PF01381">
    <property type="entry name" value="HTH_3"/>
    <property type="match status" value="1"/>
</dbReference>
<proteinExistence type="predicted"/>
<dbReference type="InterPro" id="IPR010982">
    <property type="entry name" value="Lambda_DNA-bd_dom_sf"/>
</dbReference>
<dbReference type="AlphaFoldDB" id="A0A9X3XNQ7"/>
<dbReference type="Gene3D" id="1.10.260.40">
    <property type="entry name" value="lambda repressor-like DNA-binding domains"/>
    <property type="match status" value="1"/>
</dbReference>
<dbReference type="GO" id="GO:0003677">
    <property type="term" value="F:DNA binding"/>
    <property type="evidence" value="ECO:0007669"/>
    <property type="project" value="InterPro"/>
</dbReference>
<evidence type="ECO:0000313" key="3">
    <source>
        <dbReference type="Proteomes" id="UP001141183"/>
    </source>
</evidence>
<sequence>MIIKNKLKEIRMREYMMAPGEFAKLLGTDIKNYSNWENNRSRPKLELAMTIANKLNRKVEDIWYFE</sequence>
<evidence type="ECO:0000259" key="1">
    <source>
        <dbReference type="PROSITE" id="PS50943"/>
    </source>
</evidence>
<dbReference type="CDD" id="cd00093">
    <property type="entry name" value="HTH_XRE"/>
    <property type="match status" value="1"/>
</dbReference>
<dbReference type="Proteomes" id="UP001141183">
    <property type="component" value="Unassembled WGS sequence"/>
</dbReference>
<evidence type="ECO:0000313" key="2">
    <source>
        <dbReference type="EMBL" id="MDC4242086.1"/>
    </source>
</evidence>
<protein>
    <submittedName>
        <fullName evidence="2">Helix-turn-helix domain-containing protein</fullName>
    </submittedName>
</protein>
<dbReference type="SUPFAM" id="SSF47413">
    <property type="entry name" value="lambda repressor-like DNA-binding domains"/>
    <property type="match status" value="1"/>
</dbReference>
<name>A0A9X3XNQ7_9CLOT</name>
<feature type="domain" description="HTH cro/C1-type" evidence="1">
    <location>
        <begin position="21"/>
        <end position="62"/>
    </location>
</feature>
<reference evidence="2" key="1">
    <citation type="submission" date="2022-05" db="EMBL/GenBank/DDBJ databases">
        <title>Draft genome sequence of Clostridium tertium strain CP3 isolated from Peru.</title>
        <authorList>
            <person name="Hurtado R."/>
            <person name="Lima L."/>
            <person name="Sousa T."/>
            <person name="Jaiswal A.K."/>
            <person name="Tiwari S."/>
            <person name="Maturrano L."/>
            <person name="Brenig B."/>
            <person name="Azevedo V."/>
        </authorList>
    </citation>
    <scope>NUCLEOTIDE SEQUENCE</scope>
    <source>
        <strain evidence="2">CP3</strain>
    </source>
</reference>
<dbReference type="RefSeq" id="WP_272470690.1">
    <property type="nucleotide sequence ID" value="NZ_JAMRYU010000023.1"/>
</dbReference>
<dbReference type="PROSITE" id="PS50943">
    <property type="entry name" value="HTH_CROC1"/>
    <property type="match status" value="1"/>
</dbReference>
<keyword evidence="3" id="KW-1185">Reference proteome</keyword>
<gene>
    <name evidence="2" type="ORF">NE398_18280</name>
</gene>
<dbReference type="EMBL" id="JAMRYU010000023">
    <property type="protein sequence ID" value="MDC4242086.1"/>
    <property type="molecule type" value="Genomic_DNA"/>
</dbReference>